<protein>
    <submittedName>
        <fullName evidence="2">Uncharacterized protein</fullName>
    </submittedName>
</protein>
<dbReference type="InParanoid" id="B8C151"/>
<evidence type="ECO:0000256" key="1">
    <source>
        <dbReference type="SAM" id="Phobius"/>
    </source>
</evidence>
<dbReference type="KEGG" id="tps:THAPSDRAFT_4175"/>
<evidence type="ECO:0000313" key="2">
    <source>
        <dbReference type="EMBL" id="EED93180.1"/>
    </source>
</evidence>
<sequence length="307" mass="33514">MTYRNPFNDFTCADHSSSDCGGWEYFLTQDQLDDLLYRCPESCNVTCLMNATDISTSYLRENINSPDSQPTDVTVIVVLSTIGLVALVAIIVGFVVIRNRDSEAPRGTFLEAVSVRSKISRQSLGGTQFREFTSDKEDISICQSVSESNDLDFPFSPPTMNTNLNVSIDAIKEVDSSGSSESLSSGAAYDDIDAQSAISPVNGFTVPSSPSTSRLKVTFFNYNKNLRFEPIARLPSLENSASEATMSIDIEQSVTKEDGKEAAVMQDDINNSSVCSEDSNDAFPVVHLLGEKNSDEDTELGLESYED</sequence>
<dbReference type="AlphaFoldDB" id="B8C151"/>
<feature type="transmembrane region" description="Helical" evidence="1">
    <location>
        <begin position="73"/>
        <end position="97"/>
    </location>
</feature>
<dbReference type="RefSeq" id="XP_002289643.1">
    <property type="nucleotide sequence ID" value="XM_002289607.1"/>
</dbReference>
<accession>B8C151</accession>
<dbReference type="EMBL" id="CM000641">
    <property type="protein sequence ID" value="EED93180.1"/>
    <property type="molecule type" value="Genomic_DNA"/>
</dbReference>
<reference evidence="2 3" key="1">
    <citation type="journal article" date="2004" name="Science">
        <title>The genome of the diatom Thalassiosira pseudonana: ecology, evolution, and metabolism.</title>
        <authorList>
            <person name="Armbrust E.V."/>
            <person name="Berges J.A."/>
            <person name="Bowler C."/>
            <person name="Green B.R."/>
            <person name="Martinez D."/>
            <person name="Putnam N.H."/>
            <person name="Zhou S."/>
            <person name="Allen A.E."/>
            <person name="Apt K.E."/>
            <person name="Bechner M."/>
            <person name="Brzezinski M.A."/>
            <person name="Chaal B.K."/>
            <person name="Chiovitti A."/>
            <person name="Davis A.K."/>
            <person name="Demarest M.S."/>
            <person name="Detter J.C."/>
            <person name="Glavina T."/>
            <person name="Goodstein D."/>
            <person name="Hadi M.Z."/>
            <person name="Hellsten U."/>
            <person name="Hildebrand M."/>
            <person name="Jenkins B.D."/>
            <person name="Jurka J."/>
            <person name="Kapitonov V.V."/>
            <person name="Kroger N."/>
            <person name="Lau W.W."/>
            <person name="Lane T.W."/>
            <person name="Larimer F.W."/>
            <person name="Lippmeier J.C."/>
            <person name="Lucas S."/>
            <person name="Medina M."/>
            <person name="Montsant A."/>
            <person name="Obornik M."/>
            <person name="Parker M.S."/>
            <person name="Palenik B."/>
            <person name="Pazour G.J."/>
            <person name="Richardson P.M."/>
            <person name="Rynearson T.A."/>
            <person name="Saito M.A."/>
            <person name="Schwartz D.C."/>
            <person name="Thamatrakoln K."/>
            <person name="Valentin K."/>
            <person name="Vardi A."/>
            <person name="Wilkerson F.P."/>
            <person name="Rokhsar D.S."/>
        </authorList>
    </citation>
    <scope>NUCLEOTIDE SEQUENCE [LARGE SCALE GENOMIC DNA]</scope>
    <source>
        <strain evidence="2 3">CCMP1335</strain>
    </source>
</reference>
<dbReference type="GeneID" id="7442080"/>
<reference evidence="2 3" key="2">
    <citation type="journal article" date="2008" name="Nature">
        <title>The Phaeodactylum genome reveals the evolutionary history of diatom genomes.</title>
        <authorList>
            <person name="Bowler C."/>
            <person name="Allen A.E."/>
            <person name="Badger J.H."/>
            <person name="Grimwood J."/>
            <person name="Jabbari K."/>
            <person name="Kuo A."/>
            <person name="Maheswari U."/>
            <person name="Martens C."/>
            <person name="Maumus F."/>
            <person name="Otillar R.P."/>
            <person name="Rayko E."/>
            <person name="Salamov A."/>
            <person name="Vandepoele K."/>
            <person name="Beszteri B."/>
            <person name="Gruber A."/>
            <person name="Heijde M."/>
            <person name="Katinka M."/>
            <person name="Mock T."/>
            <person name="Valentin K."/>
            <person name="Verret F."/>
            <person name="Berges J.A."/>
            <person name="Brownlee C."/>
            <person name="Cadoret J.P."/>
            <person name="Chiovitti A."/>
            <person name="Choi C.J."/>
            <person name="Coesel S."/>
            <person name="De Martino A."/>
            <person name="Detter J.C."/>
            <person name="Durkin C."/>
            <person name="Falciatore A."/>
            <person name="Fournet J."/>
            <person name="Haruta M."/>
            <person name="Huysman M.J."/>
            <person name="Jenkins B.D."/>
            <person name="Jiroutova K."/>
            <person name="Jorgensen R.E."/>
            <person name="Joubert Y."/>
            <person name="Kaplan A."/>
            <person name="Kroger N."/>
            <person name="Kroth P.G."/>
            <person name="La Roche J."/>
            <person name="Lindquist E."/>
            <person name="Lommer M."/>
            <person name="Martin-Jezequel V."/>
            <person name="Lopez P.J."/>
            <person name="Lucas S."/>
            <person name="Mangogna M."/>
            <person name="McGinnis K."/>
            <person name="Medlin L.K."/>
            <person name="Montsant A."/>
            <person name="Oudot-Le Secq M.P."/>
            <person name="Napoli C."/>
            <person name="Obornik M."/>
            <person name="Parker M.S."/>
            <person name="Petit J.L."/>
            <person name="Porcel B.M."/>
            <person name="Poulsen N."/>
            <person name="Robison M."/>
            <person name="Rychlewski L."/>
            <person name="Rynearson T.A."/>
            <person name="Schmutz J."/>
            <person name="Shapiro H."/>
            <person name="Siaut M."/>
            <person name="Stanley M."/>
            <person name="Sussman M.R."/>
            <person name="Taylor A.R."/>
            <person name="Vardi A."/>
            <person name="von Dassow P."/>
            <person name="Vyverman W."/>
            <person name="Willis A."/>
            <person name="Wyrwicz L.S."/>
            <person name="Rokhsar D.S."/>
            <person name="Weissenbach J."/>
            <person name="Armbrust E.V."/>
            <person name="Green B.R."/>
            <person name="Van de Peer Y."/>
            <person name="Grigoriev I.V."/>
        </authorList>
    </citation>
    <scope>NUCLEOTIDE SEQUENCE [LARGE SCALE GENOMIC DNA]</scope>
    <source>
        <strain evidence="2 3">CCMP1335</strain>
    </source>
</reference>
<proteinExistence type="predicted"/>
<dbReference type="PaxDb" id="35128-Thaps4175"/>
<evidence type="ECO:0000313" key="3">
    <source>
        <dbReference type="Proteomes" id="UP000001449"/>
    </source>
</evidence>
<keyword evidence="1" id="KW-0472">Membrane</keyword>
<gene>
    <name evidence="2" type="ORF">THAPSDRAFT_4175</name>
</gene>
<keyword evidence="3" id="KW-1185">Reference proteome</keyword>
<keyword evidence="1" id="KW-1133">Transmembrane helix</keyword>
<dbReference type="Proteomes" id="UP000001449">
    <property type="component" value="Chromosome 4"/>
</dbReference>
<keyword evidence="1" id="KW-0812">Transmembrane</keyword>
<dbReference type="HOGENOM" id="CLU_907600_0_0_1"/>
<name>B8C151_THAPS</name>
<organism evidence="2 3">
    <name type="scientific">Thalassiosira pseudonana</name>
    <name type="common">Marine diatom</name>
    <name type="synonym">Cyclotella nana</name>
    <dbReference type="NCBI Taxonomy" id="35128"/>
    <lineage>
        <taxon>Eukaryota</taxon>
        <taxon>Sar</taxon>
        <taxon>Stramenopiles</taxon>
        <taxon>Ochrophyta</taxon>
        <taxon>Bacillariophyta</taxon>
        <taxon>Coscinodiscophyceae</taxon>
        <taxon>Thalassiosirophycidae</taxon>
        <taxon>Thalassiosirales</taxon>
        <taxon>Thalassiosiraceae</taxon>
        <taxon>Thalassiosira</taxon>
    </lineage>
</organism>